<dbReference type="Proteomes" id="UP000294134">
    <property type="component" value="Segment"/>
</dbReference>
<proteinExistence type="predicted"/>
<name>A0A481W4U5_9CAUD</name>
<accession>A0A481W4U5</accession>
<dbReference type="EMBL" id="MK552327">
    <property type="protein sequence ID" value="QBJ02678.1"/>
    <property type="molecule type" value="Genomic_DNA"/>
</dbReference>
<evidence type="ECO:0000313" key="1">
    <source>
        <dbReference type="EMBL" id="QBJ02678.1"/>
    </source>
</evidence>
<gene>
    <name evidence="1" type="ORF">PSA21_151</name>
</gene>
<protein>
    <submittedName>
        <fullName evidence="1">Uncharacterized protein</fullName>
    </submittedName>
</protein>
<reference evidence="1 2" key="1">
    <citation type="submission" date="2019-02" db="EMBL/GenBank/DDBJ databases">
        <authorList>
            <person name="Frampton R.A."/>
            <person name="Wojtus J.K."/>
            <person name="Fineran P.C."/>
            <person name="Hendrickson H.L."/>
        </authorList>
    </citation>
    <scope>NUCLEOTIDE SEQUENCE [LARGE SCALE GENOMIC DNA]</scope>
</reference>
<keyword evidence="2" id="KW-1185">Reference proteome</keyword>
<organism evidence="1 2">
    <name type="scientific">Pseudomonas phage Psa21</name>
    <dbReference type="NCBI Taxonomy" id="2530023"/>
    <lineage>
        <taxon>Viruses</taxon>
        <taxon>Duplodnaviria</taxon>
        <taxon>Heunggongvirae</taxon>
        <taxon>Uroviricota</taxon>
        <taxon>Caudoviricetes</taxon>
        <taxon>Chimalliviridae</taxon>
        <taxon>Tepukevirus</taxon>
        <taxon>Tepukevirus Psa21</taxon>
    </lineage>
</organism>
<evidence type="ECO:0000313" key="2">
    <source>
        <dbReference type="Proteomes" id="UP000294134"/>
    </source>
</evidence>
<sequence length="83" mass="9130">MNLAELQAKLDDKLFLDGAYRAFLASASCGKTHTAFIATTAYPNKDHNYLNPQQVEALRKQGYTVTGVIDGTLGTYQVSGWFL</sequence>